<dbReference type="EMBL" id="AACB03000003">
    <property type="protein sequence ID" value="KAE8302608.1"/>
    <property type="molecule type" value="Genomic_DNA"/>
</dbReference>
<keyword evidence="1" id="KW-0175">Coiled coil</keyword>
<reference evidence="4 5" key="1">
    <citation type="journal article" date="2007" name="Science">
        <title>Genomic minimalism in the early diverging intestinal parasite Giardia lamblia.</title>
        <authorList>
            <person name="Morrison H.G."/>
            <person name="McArthur A.G."/>
            <person name="Gillin F.D."/>
            <person name="Aley S.B."/>
            <person name="Adam R.D."/>
            <person name="Olsen G.J."/>
            <person name="Best A.A."/>
            <person name="Cande W.Z."/>
            <person name="Chen F."/>
            <person name="Cipriano M.J."/>
            <person name="Davids B.J."/>
            <person name="Dawson S.C."/>
            <person name="Elmendorf H.G."/>
            <person name="Hehl A.B."/>
            <person name="Holder M.E."/>
            <person name="Huse S.M."/>
            <person name="Kim U.U."/>
            <person name="Lasek-Nesselquist E."/>
            <person name="Manning G."/>
            <person name="Nigam A."/>
            <person name="Nixon J.E."/>
            <person name="Palm D."/>
            <person name="Passamaneck N.E."/>
            <person name="Prabhu A."/>
            <person name="Reich C.I."/>
            <person name="Reiner D.S."/>
            <person name="Samuelson J."/>
            <person name="Svard S.G."/>
            <person name="Sogin M.L."/>
        </authorList>
    </citation>
    <scope>NUCLEOTIDE SEQUENCE [LARGE SCALE GENOMIC DNA]</scope>
    <source>
        <strain evidence="4 5">WB C6</strain>
    </source>
</reference>
<keyword evidence="5" id="KW-1185">Reference proteome</keyword>
<feature type="compositionally biased region" description="Polar residues" evidence="2">
    <location>
        <begin position="35"/>
        <end position="44"/>
    </location>
</feature>
<feature type="compositionally biased region" description="Basic residues" evidence="2">
    <location>
        <begin position="4905"/>
        <end position="4915"/>
    </location>
</feature>
<dbReference type="RefSeq" id="XP_001706952.1">
    <property type="nucleotide sequence ID" value="XM_001706900.1"/>
</dbReference>
<accession>A8BHZ8</accession>
<feature type="compositionally biased region" description="Polar residues" evidence="2">
    <location>
        <begin position="354"/>
        <end position="364"/>
    </location>
</feature>
<dbReference type="HOGENOM" id="CLU_222877_0_0_1"/>
<evidence type="ECO:0000313" key="5">
    <source>
        <dbReference type="Proteomes" id="UP000001548"/>
    </source>
</evidence>
<feature type="transmembrane region" description="Helical" evidence="3">
    <location>
        <begin position="3882"/>
        <end position="3904"/>
    </location>
</feature>
<dbReference type="KEGG" id="gla:GL50803_0016544"/>
<feature type="region of interest" description="Disordered" evidence="2">
    <location>
        <begin position="4903"/>
        <end position="4932"/>
    </location>
</feature>
<dbReference type="VEuPathDB" id="GiardiaDB:GL50803_16544"/>
<feature type="coiled-coil region" evidence="1">
    <location>
        <begin position="5630"/>
        <end position="5664"/>
    </location>
</feature>
<feature type="region of interest" description="Disordered" evidence="2">
    <location>
        <begin position="339"/>
        <end position="364"/>
    </location>
</feature>
<feature type="transmembrane region" description="Helical" evidence="3">
    <location>
        <begin position="3846"/>
        <end position="3870"/>
    </location>
</feature>
<evidence type="ECO:0000256" key="3">
    <source>
        <dbReference type="SAM" id="Phobius"/>
    </source>
</evidence>
<feature type="region of interest" description="Disordered" evidence="2">
    <location>
        <begin position="4971"/>
        <end position="5009"/>
    </location>
</feature>
<evidence type="ECO:0000256" key="1">
    <source>
        <dbReference type="SAM" id="Coils"/>
    </source>
</evidence>
<keyword evidence="3" id="KW-1133">Transmembrane helix</keyword>
<dbReference type="Proteomes" id="UP000001548">
    <property type="component" value="Unassembled WGS sequence"/>
</dbReference>
<feature type="compositionally biased region" description="Low complexity" evidence="2">
    <location>
        <begin position="4979"/>
        <end position="4997"/>
    </location>
</feature>
<feature type="region of interest" description="Disordered" evidence="2">
    <location>
        <begin position="25"/>
        <end position="44"/>
    </location>
</feature>
<keyword evidence="3" id="KW-0812">Transmembrane</keyword>
<dbReference type="OMA" id="ECEDIAH"/>
<name>A8BHZ8_GIAIC</name>
<gene>
    <name evidence="4" type="ORF">GL50803_0016544</name>
</gene>
<evidence type="ECO:0000313" key="4">
    <source>
        <dbReference type="EMBL" id="KAE8302608.1"/>
    </source>
</evidence>
<keyword evidence="3" id="KW-0472">Membrane</keyword>
<dbReference type="GeneID" id="5699847"/>
<sequence>MPPLARRDLTIPAALRAISRQTGHRISCDEKRAKSSISQFRSHSPQPSYLASEARLSGYKSIFKAQNPPKVLSSIDAFLRPNEEKKEPISPPSEAVIGSPRMFTMSPKFARSKALGIDPRSLAPSDNIYYKAAEFPSQNAEFYSNQPPPITSSLPDTAYSKAVHPPTTEDGIRRVGSVMSVLRPTDAAPRLEKAQAADFLLEQLIENSVQILHGLGLSRIYEANQTQNWYECEVIAKMGDKFEVYFPAINHKKIVTLKNLILKQITITQASDVTLPMLPNYSSQNTNSMAAITNAIPTVPEAQSLAHAPFSPPSEQRDKGTVADSAHMASFSTLADKPAVVLPPRKKSRPAPHTASSDSHYQSVPITLDDIAEATDSQQINLFDESFDNSSFTHVITQPYVHVTVSPCMPCISLEPPSSMSASECTVRSDIQPAPELEEPGCANLSVMADMLSDLINEITPAYNTSLFGKRPSSCRLNITDAQSDPDAVPSNMYRGHANHTGAPFDCVELYEATEQPNNANTTFECTDFLEQVLNSASPEVNNDPKESSLTANIVLTDAKGPPDIFLSNDTTTSKTDQFEITLKPLAAPKEQDTLCTYTPIQQLPLTPSRNKPTRTIDLVSLLGITTHTELINVFLECIDHFTLKDRFAMAVRYLSSEILHRKVQNHQYLSIFTTSIIAALLELRLPHTSRASYTIDCVTDYREAQIRLDKVRFKCNADRLQALQNLAHEKELLYKKLCLTFQTKNLTTSSAVELCSIGIKSAQPILNHIRTSKLTLHLESLDPPAFNFQQTMADAVMDYLANAQTTDLQIQLIQEASINTSSPIHWCHTYLASFLWNTSKYYLTAQNTSIVNYMAQTAADRRLMMERGIAALSNISYLSADRAMFLLFRQLTATIEDYIGYLTLTPDLLLVTGIPFYPKVSPDILGSIVFTEDSEQREKRLVTENGVSLDPDQKVVMFDGYSLKKRLGYRFFPEVQMAANNTAHGHSVPLTNIINDTPARSLFIRIEKGINFMQKLDFYLTNSFILLFEILIPYIQETLLSNYDQKMQRSLEKMIKMEKINSKRQKLPDETIEKLAIQAQSSLKHGYVELEKQIEVYIYRLFNKVFEDTVFPLWLGLIHSLLHSIDVPEKCDRYALHSGTSAMSEEVASIQQHHEHCSADATTLDALTKNMKGSTGSGIDESTLRATDLCTERTASFLQMPESVELDSDSAPSSVLVSGMNVDADNLLLSHVSAMRGCNLSSSLQSGPLVLTKLFTPEIANFFLQLQEKFANIKQKYQQVSSILFTTPYTRPIFESLDLDLNYFQADMAQNSLDTAKESIEHILNVLSTLVIHVIFETNSYGLISNIAFDPSSDSIYSGLLCFIFDLVDFYSATPTLVNVLLNRRVNAQVDIVDLIADSAGMGVKRPHVRGGREHAVSEAIQGPTYLYDNEPALDNDQLVSRSVIGMNTTLLRPLVSPDTKDMSANSYLDVAKDVVDSFVIENWNIFKRESVYSEYIKMFFDLDITSCTQSYQLHSSQPPCASKNPKKAPVHAQNASAIDPFETADLKIPHAITKRKRQLSRVTSRLRNDPPASGLKLMSVAKLALTNMSIYLKSLQNDFSTFYHANLLALRDLFNEAYLFPREVYTGSKTMLSLYSLFRSKLKALRKNHTKQINGRLAKELGLSTDVKDDVESRKIPIEDMVASAEVVVSETGAVSHPSIDSSHFYLDETSCRDYFLPIHHPIASYLQGDMMDKFLFTTEPAEHSSRKYEEELRKSVAANRTGACHARNLIFDELLLFTGYLRQPAVVTALCQFYIPGDKPPELLSKHIIDITNTSSIITRILSNIYGLSESYYAVTALPPVCFYGTIKIDYSNYLATVARQAHELYVLYLNRLDDYCRLIHECGVTCIEYITKNLMNTHFDSAASLGAVYFIFKNFATFYPKWRDYYAWFNDVSVCLGNMIIDGRRAALLNEKLLYYRTQGSLMLMKTFKSMENRSQSISQCYQKLISQLTLIDNWVLSTQDALFQRIREYIRLNTQAIALCDEAPAKFAQQYETFTRNFVFPRAVRNLHDKGDLLDITAVLKSIDSATCLPFLSSLSDCLRRREPSILQLFHRDTDASGIPIFRSVDFPAAFTECEDIAHHLILLCEALIRTRKDALALNMYPYNDKTLFPTDKAILDAITEDRNLSAIDAVIFYDKDVDTAKTRTARRDYFLKQLLDPGESLKLSSSTVDAILHPSTQQGPVLTRLRNLLPLLFLINKLVALYFDFLSNFEQWMNCTIGRLSLSDVKNFVVQVVITATIILETLRDSVPISELARTLLQFITKKRSQLQLFFILKSSLYKINFIQSPNAARNVCLSSFEAMEVVTNRLLLLSDLEPLRTNELGQLLGIIQANIDEFLCIDPRDLHVVDFYVRDLLKYNRSKYSDETKVKIFLEIVSNHECSIMRSYRIGLHRIRAERFQYIQSSLIQRALANKENRVNPDERLEFPCHFLVSRTGGFVLETTVLQPQVLEVVSKYASTSDQGTTQTAEKLPAASRKALYSFHSEELSGKLQDLTKVSMSDTLDASLEMYEEGRDTDSAKTVEPDEKLTMTAALAQKEGIVIRGPIRNAAINASQCFSTGIFYEACTFGYLAYQYFGLFVLDQDEKDNKQPNVDLGKSSRKCGNNIAAETRRYNSSLDRIKLLGSDEPVIYSRVSADYSPLNSVYLKQNYPSFLDKSHFLSLCYHADFTLVGDKRGKLLFLEKKLTIKVPRKLFELDSQLQYDLLGLQGPLSHTTEQRPAAPTCMALKRLTIIPDINLHIFTILCAVLQNYVTFDSLASHLFDLDAIHQLVSLQWRVYLLMSRCIFIISYVRAHANKLFYYVDMQTICLQARGLPVLVPAVHTRAVTHKFLTLLYKTQTLLSTAQSNGATMSNIASRKVLRDTIFAQIKDLIEFEGEIVAANMPFLQHSGTLRDSANFPDSYMLSRQFLVSSFIESIIYDNFYSPVICSADKLTECKGAVVCSLPARVITACSTVLSNFGFHRMQFVIYKIVSLTNSRSFYIFAGVLFGMDLHEASGRQQEYLRFCMPILLDRLPHCFTILTYSMLQTTISASLSWYVQYYSDILANDALNCDIALCILRSIPLATGVLAILRLFHVLVSDSTKPGVNSLEKLKTLRSALATLTYVLSILLRYQIITVPSTYMSLVHRSVCISIDKYLDPSTSVCCHTHFTIDFEALEEQFPYNHQRHDMPITKAVTFEQHAPTEDSYTIPCFDMLHGSLSKDFKREAQKDYMAALLHYNKHHIKHATILGPCTVLPFSYLYIKDTSPLEVQISSILQETFTSVRYRLFRDILISLSNTLSDIIEDCVETPPVLTLPPSEKQIQPPDTASPTVNPYVSHGFVTSIFVSGGDESLFRLLDDFNIFAFQLLGDYLHTYNRDFITSMRFFQTRASFLGTQQAFTPMRVYSGVTPVCAYKGHVFLDASFPDGMFAEFSTLPIYSEILDKLLFYKLLFIVSPINDGPACNSPLKSFFSAYVPLITGHPVVFDQPCLVDEFSIESMTDKEATYFRSLLCMLVLGAIIVITSEVATRHNWATYMRLHEERVRQDLPGSLVFILPGLVKTYHEHNIEEPMYVLAEKALSILALYGLGQESNHLIRYRDGFVGTDKVQQYVHDTDLSIKIERLAAKFSQLSVGSQSLSNAMLRSVFSNTPNVLSAAPLPYLLRNYLLLIAGTLDDSEARMVLTAVFVSTFGTSLLDKDESGQDAMAFLTELTERYAASSYYFLDSDMKEVPASANPPMTYTVPFALMFSYAFSSLQYIRASHTELRFFSEPACLTESEKRLNQEFHLSTSNMRLCGLLSEFYLQFFGRDILATFPFSTTGFYFLFNLVYIILLILTQSVSIGPIGLHVIDLPLCNTLYGMVTAAIRYLVSDIIIMELRFQNQCRFASKRLNIADPVEGEESSISHPSFVEVTDVSQITDVATGRVTYRPYTIYFMALKVINPTQDTTMLYEILLSAPRPSTTAIVIMSPCLRLLQSFTGYHLHSQHSLLNPKLLLQYQTREIRYYHTFKLSSISTSESTDVSYSQFEDLITSFSITQLQRLMQMKAMRFFIQLSPLVLAFCADACLLTEPRDYYAAYCNFVYLCSKYCIITVVPVIQNGFETASLYGRWETSDPCSNSISDLERLLGSRMKGKEQATPQATVYEAQTSTKDFEQLASSIVGSAVTTFPGAMSTCDSAIDKCMATSFMHHTAQGSVTEQGHADIKRPKENNVFELFNISQNKLLCTMPIPHDSVRQCLIFSQLEIRCNPAFFTCFTYCNQNYSELVAKLALIIFGLAFSACKLKTIVPAGSNSEVFRRMSAFLASSLNIDDLYSDSQDVLFDFHEQAYKQCREALLMDGPQTAYSVFLSRYFLSTNDEESLTDTNEAYSTAYNETHGAISVDRYVYVRILNSMLPTAQTIAAKGDAFLYSLLLPSFSMEPMTYEGLRLVEETISRFSDGDFDTLLTLLNFSTVYLHFTPALYPKRYILHQGTTKRPSSTLYSPVGVQEDRPGPFNEIVDVGYLTAYPISSYDAELRMLALSIVAAMFCKIPVVLFSVFSPIFNQSALRAATALFEEDTSVLIQDDKYRENMQLQTSADEHIKFGTFSYNTYLIHSVCTDADLIQLLARLRSMCQFVSCNSQTYLVSPCRLIVLIRAHASFLYYPTLLTLLGQKVQMIDNTGVMQLVTLRNILFLVDVAHGPPKDMLRIYQVSHLYTVRTDVSLPRTRRDRLCTQGKHYGHYLLAKIFGFRAVSRQLENFLLDRNFMYTERISASISTIWLMEQYYGVSRSNDHTLNDTISAIIYNSIEQAATQYHEQYPEIYSALYGATTKQRLMLKLADAPAASSTLEALTCRQLLTHTPGQGVLLKQLIDAFNINLLKILINRSLYSHFMNEYAERVGGRKNRKSRQHTTARQASAISRKSGASRSCCGSRASSLTVLEETIEEGTFFTPTIDLSYYQSVKSKRLEDKSDGPSSKNSDSFDTTSTSAAAISPRDQRASDIKSSQVPSLSVKWLKPPMVQQNPEVDEHTESAVKLPAVVSSLLNKDVGTKYLAKLSSLTGQDYFGVHTMELRNILAEAHLSPMHIPTTLFVPSGLLSYADFILLAKSLPGVLDALPIDSRVHPVDKDSILLVDIAAACGLTDRALPPVLQTMSVTDRFLTALRAATCAAMGMPPSAAYPRIFERFKKQAFSGIGSSLESPLYLPSGRLSDTTIMPQHILSTHPLLAIPRWHFHINIQTQTLIQYKTSMRTRTEFHPEYVPYNKYPHQFNTVILAIPLSLAVSCNLLTMVANFLYPGSGENSWINREDQSDFLSDFSSISKLGLVTTRTYLCFVSCTMQVIIFDNYCLQAAVRKDILAILPPHLDVVHFHAGLSMHKDIASITQSPLMQHRLSIPILALPPTATITTQQKTVEISEQLAEMRVYIVAYYLYDTLVTQFSSFSIPFSNSVESSGELDTEHANMDVNQRTLTAYSAQRSTKDSTLHSDESSNYVDSEIRSLRLPSLLSCPSSARSKRSVHNDFQDKYKHAATVSGIHARSIKSISKFIPYSNINDFILIVRHVYRNLRSYYASKLHDISLFQQQSVNLTKLAKHGSIQTQETLTRTAENIAQFAATIVPEEDLDEEKYKESTKALHEAEKRLATITQELTDAEAKVKTQKEKLKNSIEGSCAAVMYFGDSKLASYVKALLADPAKYRNFAELLHRIPVISSAVETVSITPCAALPIADFWNIVAAEVFSSCERLYSLLVGFDQERDVLDPITTIDSSAFNGIETIVFTWYMETIEYRRFKDECVAQFKLEELRNNHVNQQHIVSTLAAENRLLQQTCQNTDKARNISSSQLDLLEAQLCDLKELFQIEKDTIGMVVKHIPSMVTEERRMRQMHNLSYVHGVIVAATVYFGIGLTSICIDILSKASGTCSSEECCAFCSILDLPLCSCCNCCLCFCDCKYVMSDTGATFLVKADVFSERSICRHMKRKDQVVSQMFLLLRSEFSRQRLLKYKLQTDQFRVLEFASLLILHKVFKRPIFASKYAIRDLPLLADCMGALDPFLSVHTVRVAQNLSAFCSAFRKALLDVHTRVIVFEIADTCPAILDILVAFTVVYPSKVETVNEDTTYSIQTFSVKTPRPLSQYRFIVTFDIDGANPLVYCIEPVIVNPSILQMDVLEFPWYALLQNASISAGTLSMHRPFSSKDAEASILLHKDTILQQIICHYINGYHDRVLEYRTAIVELESVVERQLQVCIEQLHEVESTSYTAKASVVYTCYRTYLDQVDTLSALSDKNKAILTERAKMENDEQSNLNVATRIIMAMSNYLLRLALSYPAVLYPLICIQSKPFAHDTDYVDCSLLFLLEIADNLYRALPLSIFLPALIMVIIVSEITRGTLTLDDYQLFSAVMLSVGKIPTINRENIDVASPFGPYYAVQFDSSGKIVLTSKEAYCLAMLRKAHPKVDFSIFTTPLVGSGEEPLSSAHTTRNNLMLYILRQYSEKSPKHIHNFLRTLGESFYCKIMGLVCYGTAGVQTTTSSRLACAFKIKLPGPSIGLITRVAQSASPSRVVLLLTANTVQTAYALWATGLFTMSASVLDASTPQGAGLILYPCVPIHALSRLTKGSVGVADISLGITTISDICCLLSQLSALSTAHQADNLLVWSDRPLGLRALVAAITVPLRMRKRSSWLLSPLTQVVCTVHTDQDRLMERLIVASIAICMRYPLLFNKLSFFFNRSEAILSSNQWYFQLVRARCNHVVTNMKQIQKLCINETNTLECIVRFAHGFSSIIEKASLHSFVYAFDKLTLGLHDDAYRQPLASLFTFMTLLLLQLSPNSDEDGFVSASEMEQSVTCTGQSLSAPILDMAILSSNDALISDSVGGTTSDAYSSRDDFATYSDRIIRCMLTFTTLPDARLLTSSVHQLRQSPVQASTLAHSLLEELVASSQQDQQTSPEKRLVTPVQAQNCGVYLLQDDCVVAPLNEKNAADA</sequence>
<organism evidence="4 5">
    <name type="scientific">Giardia intestinalis (strain ATCC 50803 / WB clone C6)</name>
    <name type="common">Giardia lamblia</name>
    <dbReference type="NCBI Taxonomy" id="184922"/>
    <lineage>
        <taxon>Eukaryota</taxon>
        <taxon>Metamonada</taxon>
        <taxon>Diplomonadida</taxon>
        <taxon>Hexamitidae</taxon>
        <taxon>Giardiinae</taxon>
        <taxon>Giardia</taxon>
    </lineage>
</organism>
<evidence type="ECO:0000256" key="2">
    <source>
        <dbReference type="SAM" id="MobiDB-lite"/>
    </source>
</evidence>
<protein>
    <submittedName>
        <fullName evidence="4">Uncharacterized protein</fullName>
    </submittedName>
</protein>
<proteinExistence type="predicted"/>
<comment type="caution">
    <text evidence="4">The sequence shown here is derived from an EMBL/GenBank/DDBJ whole genome shotgun (WGS) entry which is preliminary data.</text>
</comment>